<evidence type="ECO:0000256" key="6">
    <source>
        <dbReference type="ARBA" id="ARBA00022989"/>
    </source>
</evidence>
<comment type="similarity">
    <text evidence="3">Belongs to the BRI3 family.</text>
</comment>
<evidence type="ECO:0000256" key="12">
    <source>
        <dbReference type="SAM" id="MobiDB-lite"/>
    </source>
</evidence>
<evidence type="ECO:0000256" key="7">
    <source>
        <dbReference type="ARBA" id="ARBA00023136"/>
    </source>
</evidence>
<dbReference type="AlphaFoldDB" id="E9H639"/>
<keyword evidence="8" id="KW-0458">Lysosome</keyword>
<dbReference type="OrthoDB" id="2564984at2759"/>
<dbReference type="InParanoid" id="E9H639"/>
<dbReference type="GO" id="GO:0048471">
    <property type="term" value="C:perinuclear region of cytoplasm"/>
    <property type="evidence" value="ECO:0007669"/>
    <property type="project" value="UniProtKB-SubCell"/>
</dbReference>
<sequence>MSDEEISAVSREVPNVAQRSTSNTATVIDIGGSSGNTSCKMCHNGCIKSHFSCFGVFCAIVCFPLGLLCLFCTKEYRCTSCGACV</sequence>
<dbReference type="HOGENOM" id="CLU_138141_1_0_1"/>
<evidence type="ECO:0000313" key="15">
    <source>
        <dbReference type="Proteomes" id="UP000000305"/>
    </source>
</evidence>
<keyword evidence="5 13" id="KW-0812">Transmembrane</keyword>
<reference evidence="14 15" key="1">
    <citation type="journal article" date="2011" name="Science">
        <title>The ecoresponsive genome of Daphnia pulex.</title>
        <authorList>
            <person name="Colbourne J.K."/>
            <person name="Pfrender M.E."/>
            <person name="Gilbert D."/>
            <person name="Thomas W.K."/>
            <person name="Tucker A."/>
            <person name="Oakley T.H."/>
            <person name="Tokishita S."/>
            <person name="Aerts A."/>
            <person name="Arnold G.J."/>
            <person name="Basu M.K."/>
            <person name="Bauer D.J."/>
            <person name="Caceres C.E."/>
            <person name="Carmel L."/>
            <person name="Casola C."/>
            <person name="Choi J.H."/>
            <person name="Detter J.C."/>
            <person name="Dong Q."/>
            <person name="Dusheyko S."/>
            <person name="Eads B.D."/>
            <person name="Frohlich T."/>
            <person name="Geiler-Samerotte K.A."/>
            <person name="Gerlach D."/>
            <person name="Hatcher P."/>
            <person name="Jogdeo S."/>
            <person name="Krijgsveld J."/>
            <person name="Kriventseva E.V."/>
            <person name="Kultz D."/>
            <person name="Laforsch C."/>
            <person name="Lindquist E."/>
            <person name="Lopez J."/>
            <person name="Manak J.R."/>
            <person name="Muller J."/>
            <person name="Pangilinan J."/>
            <person name="Patwardhan R.P."/>
            <person name="Pitluck S."/>
            <person name="Pritham E.J."/>
            <person name="Rechtsteiner A."/>
            <person name="Rho M."/>
            <person name="Rogozin I.B."/>
            <person name="Sakarya O."/>
            <person name="Salamov A."/>
            <person name="Schaack S."/>
            <person name="Shapiro H."/>
            <person name="Shiga Y."/>
            <person name="Skalitzky C."/>
            <person name="Smith Z."/>
            <person name="Souvorov A."/>
            <person name="Sung W."/>
            <person name="Tang Z."/>
            <person name="Tsuchiya D."/>
            <person name="Tu H."/>
            <person name="Vos H."/>
            <person name="Wang M."/>
            <person name="Wolf Y.I."/>
            <person name="Yamagata H."/>
            <person name="Yamada T."/>
            <person name="Ye Y."/>
            <person name="Shaw J.R."/>
            <person name="Andrews J."/>
            <person name="Crease T.J."/>
            <person name="Tang H."/>
            <person name="Lucas S.M."/>
            <person name="Robertson H.M."/>
            <person name="Bork P."/>
            <person name="Koonin E.V."/>
            <person name="Zdobnov E.M."/>
            <person name="Grigoriev I.V."/>
            <person name="Lynch M."/>
            <person name="Boore J.L."/>
        </authorList>
    </citation>
    <scope>NUCLEOTIDE SEQUENCE [LARGE SCALE GENOMIC DNA]</scope>
</reference>
<keyword evidence="4" id="KW-0963">Cytoplasm</keyword>
<evidence type="ECO:0000256" key="11">
    <source>
        <dbReference type="ARBA" id="ARBA00046593"/>
    </source>
</evidence>
<gene>
    <name evidence="14" type="ORF">DAPPUDRAFT_325899</name>
</gene>
<comment type="subcellular location">
    <subcellularLocation>
        <location evidence="2">Cytoplasm</location>
        <location evidence="2">Perinuclear region</location>
    </subcellularLocation>
    <subcellularLocation>
        <location evidence="1">Lysosome membrane</location>
        <topology evidence="1">Multi-pass membrane protein</topology>
    </subcellularLocation>
</comment>
<organism evidence="14 15">
    <name type="scientific">Daphnia pulex</name>
    <name type="common">Water flea</name>
    <dbReference type="NCBI Taxonomy" id="6669"/>
    <lineage>
        <taxon>Eukaryota</taxon>
        <taxon>Metazoa</taxon>
        <taxon>Ecdysozoa</taxon>
        <taxon>Arthropoda</taxon>
        <taxon>Crustacea</taxon>
        <taxon>Branchiopoda</taxon>
        <taxon>Diplostraca</taxon>
        <taxon>Cladocera</taxon>
        <taxon>Anomopoda</taxon>
        <taxon>Daphniidae</taxon>
        <taxon>Daphnia</taxon>
    </lineage>
</organism>
<evidence type="ECO:0000256" key="9">
    <source>
        <dbReference type="ARBA" id="ARBA00035284"/>
    </source>
</evidence>
<dbReference type="GO" id="GO:0005765">
    <property type="term" value="C:lysosomal membrane"/>
    <property type="evidence" value="ECO:0007669"/>
    <property type="project" value="UniProtKB-SubCell"/>
</dbReference>
<evidence type="ECO:0000256" key="13">
    <source>
        <dbReference type="SAM" id="Phobius"/>
    </source>
</evidence>
<keyword evidence="6 13" id="KW-1133">Transmembrane helix</keyword>
<dbReference type="KEGG" id="dpx:DAPPUDRAFT_325899"/>
<dbReference type="Pfam" id="PF10164">
    <property type="entry name" value="BRI3"/>
    <property type="match status" value="1"/>
</dbReference>
<evidence type="ECO:0000313" key="14">
    <source>
        <dbReference type="EMBL" id="EFX72794.1"/>
    </source>
</evidence>
<dbReference type="PhylomeDB" id="E9H639"/>
<feature type="region of interest" description="Disordered" evidence="12">
    <location>
        <begin position="1"/>
        <end position="20"/>
    </location>
</feature>
<keyword evidence="15" id="KW-1185">Reference proteome</keyword>
<keyword evidence="7 13" id="KW-0472">Membrane</keyword>
<evidence type="ECO:0000256" key="10">
    <source>
        <dbReference type="ARBA" id="ARBA00035449"/>
    </source>
</evidence>
<feature type="transmembrane region" description="Helical" evidence="13">
    <location>
        <begin position="51"/>
        <end position="71"/>
    </location>
</feature>
<evidence type="ECO:0000256" key="5">
    <source>
        <dbReference type="ARBA" id="ARBA00022692"/>
    </source>
</evidence>
<comment type="subunit">
    <text evidence="11">Interacts with BRI3BP. Interacts with MGAT1 and IFITM3.</text>
</comment>
<evidence type="ECO:0000256" key="8">
    <source>
        <dbReference type="ARBA" id="ARBA00023228"/>
    </source>
</evidence>
<dbReference type="InterPro" id="IPR019317">
    <property type="entry name" value="BRI3"/>
</dbReference>
<dbReference type="PANTHER" id="PTHR13551:SF1">
    <property type="entry name" value="MEMBRANE PROTEIN BRI3"/>
    <property type="match status" value="1"/>
</dbReference>
<dbReference type="Proteomes" id="UP000000305">
    <property type="component" value="Unassembled WGS sequence"/>
</dbReference>
<evidence type="ECO:0000256" key="2">
    <source>
        <dbReference type="ARBA" id="ARBA00004556"/>
    </source>
</evidence>
<evidence type="ECO:0000256" key="4">
    <source>
        <dbReference type="ARBA" id="ARBA00022490"/>
    </source>
</evidence>
<dbReference type="EMBL" id="GL732596">
    <property type="protein sequence ID" value="EFX72794.1"/>
    <property type="molecule type" value="Genomic_DNA"/>
</dbReference>
<dbReference type="PANTHER" id="PTHR13551">
    <property type="entry name" value="BRAIN PROTEIN I3"/>
    <property type="match status" value="1"/>
</dbReference>
<proteinExistence type="inferred from homology"/>
<name>E9H639_DAPPU</name>
<evidence type="ECO:0000256" key="3">
    <source>
        <dbReference type="ARBA" id="ARBA00008090"/>
    </source>
</evidence>
<protein>
    <recommendedName>
        <fullName evidence="9">Membrane protein BRI3</fullName>
    </recommendedName>
    <alternativeName>
        <fullName evidence="10">Brain protein I3</fullName>
    </alternativeName>
</protein>
<accession>E9H639</accession>
<evidence type="ECO:0000256" key="1">
    <source>
        <dbReference type="ARBA" id="ARBA00004155"/>
    </source>
</evidence>